<keyword evidence="3 6" id="KW-0812">Transmembrane</keyword>
<keyword evidence="2" id="KW-0813">Transport</keyword>
<accession>A0A9P6LTY5</accession>
<dbReference type="Gene3D" id="1.20.1250.20">
    <property type="entry name" value="MFS general substrate transporter like domains"/>
    <property type="match status" value="1"/>
</dbReference>
<name>A0A9P6LTY5_9FUNG</name>
<dbReference type="AlphaFoldDB" id="A0A9P6LTY5"/>
<dbReference type="PANTHER" id="PTHR43791:SF65">
    <property type="entry name" value="MAJOR FACILITATOR SUPERFAMILY (MFS) PROFILE DOMAIN-CONTAINING PROTEIN-RELATED"/>
    <property type="match status" value="1"/>
</dbReference>
<keyword evidence="5 6" id="KW-0472">Membrane</keyword>
<keyword evidence="8" id="KW-1185">Reference proteome</keyword>
<protein>
    <recommendedName>
        <fullName evidence="9">Major facilitator superfamily (MFS) profile domain-containing protein</fullName>
    </recommendedName>
</protein>
<evidence type="ECO:0000313" key="8">
    <source>
        <dbReference type="Proteomes" id="UP000749646"/>
    </source>
</evidence>
<dbReference type="Proteomes" id="UP000749646">
    <property type="component" value="Unassembled WGS sequence"/>
</dbReference>
<feature type="transmembrane region" description="Helical" evidence="6">
    <location>
        <begin position="104"/>
        <end position="124"/>
    </location>
</feature>
<organism evidence="7 8">
    <name type="scientific">Modicella reniformis</name>
    <dbReference type="NCBI Taxonomy" id="1440133"/>
    <lineage>
        <taxon>Eukaryota</taxon>
        <taxon>Fungi</taxon>
        <taxon>Fungi incertae sedis</taxon>
        <taxon>Mucoromycota</taxon>
        <taxon>Mortierellomycotina</taxon>
        <taxon>Mortierellomycetes</taxon>
        <taxon>Mortierellales</taxon>
        <taxon>Mortierellaceae</taxon>
        <taxon>Modicella</taxon>
    </lineage>
</organism>
<dbReference type="GO" id="GO:0022857">
    <property type="term" value="F:transmembrane transporter activity"/>
    <property type="evidence" value="ECO:0007669"/>
    <property type="project" value="InterPro"/>
</dbReference>
<evidence type="ECO:0000256" key="3">
    <source>
        <dbReference type="ARBA" id="ARBA00022692"/>
    </source>
</evidence>
<keyword evidence="4 6" id="KW-1133">Transmembrane helix</keyword>
<evidence type="ECO:0000313" key="7">
    <source>
        <dbReference type="EMBL" id="KAF9939470.1"/>
    </source>
</evidence>
<gene>
    <name evidence="7" type="ORF">BGZ65_010439</name>
</gene>
<evidence type="ECO:0000256" key="4">
    <source>
        <dbReference type="ARBA" id="ARBA00022989"/>
    </source>
</evidence>
<dbReference type="InterPro" id="IPR011701">
    <property type="entry name" value="MFS"/>
</dbReference>
<feature type="transmembrane region" description="Helical" evidence="6">
    <location>
        <begin position="136"/>
        <end position="156"/>
    </location>
</feature>
<evidence type="ECO:0008006" key="9">
    <source>
        <dbReference type="Google" id="ProtNLM"/>
    </source>
</evidence>
<dbReference type="SUPFAM" id="SSF103473">
    <property type="entry name" value="MFS general substrate transporter"/>
    <property type="match status" value="1"/>
</dbReference>
<feature type="transmembrane region" description="Helical" evidence="6">
    <location>
        <begin position="259"/>
        <end position="281"/>
    </location>
</feature>
<sequence length="301" mass="33996">MSKTDEQKIDLEREASFNSSLNSKESANGLLRIQAEKNPHYVHDLTGGEADRPDVRLEDSVVDRTTFLICRALVGMFEADYIPGIAIYLTTYYKKDEMATRLSIFWSTLAIANSVAGVLAYGILHMRGVGHAGWRWLFLFEDLITVLIGLLSFFIVPEEPTATKGGLRFNGYLSDRQEHIAITRLIRDDPSKVDTRKGVVSKKHLDESSSVAQYLDRAAWIAGNTAPVGKRSIALAMYIISVNACDMVSVNLFRDEDTPRFITGFWILFGALLLTTVLFILQRYHLTWIKGNDHLSFRYSY</sequence>
<evidence type="ECO:0000256" key="6">
    <source>
        <dbReference type="SAM" id="Phobius"/>
    </source>
</evidence>
<proteinExistence type="predicted"/>
<dbReference type="OrthoDB" id="1935484at2759"/>
<evidence type="ECO:0000256" key="1">
    <source>
        <dbReference type="ARBA" id="ARBA00004141"/>
    </source>
</evidence>
<evidence type="ECO:0000256" key="2">
    <source>
        <dbReference type="ARBA" id="ARBA00022448"/>
    </source>
</evidence>
<evidence type="ECO:0000256" key="5">
    <source>
        <dbReference type="ARBA" id="ARBA00023136"/>
    </source>
</evidence>
<dbReference type="EMBL" id="JAAAHW010009528">
    <property type="protein sequence ID" value="KAF9939470.1"/>
    <property type="molecule type" value="Genomic_DNA"/>
</dbReference>
<comment type="subcellular location">
    <subcellularLocation>
        <location evidence="1">Membrane</location>
        <topology evidence="1">Multi-pass membrane protein</topology>
    </subcellularLocation>
</comment>
<reference evidence="7" key="1">
    <citation type="journal article" date="2020" name="Fungal Divers.">
        <title>Resolving the Mortierellaceae phylogeny through synthesis of multi-gene phylogenetics and phylogenomics.</title>
        <authorList>
            <person name="Vandepol N."/>
            <person name="Liber J."/>
            <person name="Desiro A."/>
            <person name="Na H."/>
            <person name="Kennedy M."/>
            <person name="Barry K."/>
            <person name="Grigoriev I.V."/>
            <person name="Miller A.N."/>
            <person name="O'Donnell K."/>
            <person name="Stajich J.E."/>
            <person name="Bonito G."/>
        </authorList>
    </citation>
    <scope>NUCLEOTIDE SEQUENCE</scope>
    <source>
        <strain evidence="7">MES-2147</strain>
    </source>
</reference>
<dbReference type="PANTHER" id="PTHR43791">
    <property type="entry name" value="PERMEASE-RELATED"/>
    <property type="match status" value="1"/>
</dbReference>
<comment type="caution">
    <text evidence="7">The sequence shown here is derived from an EMBL/GenBank/DDBJ whole genome shotgun (WGS) entry which is preliminary data.</text>
</comment>
<dbReference type="GO" id="GO:0016020">
    <property type="term" value="C:membrane"/>
    <property type="evidence" value="ECO:0007669"/>
    <property type="project" value="UniProtKB-SubCell"/>
</dbReference>
<dbReference type="InterPro" id="IPR036259">
    <property type="entry name" value="MFS_trans_sf"/>
</dbReference>
<dbReference type="Pfam" id="PF07690">
    <property type="entry name" value="MFS_1"/>
    <property type="match status" value="1"/>
</dbReference>